<evidence type="ECO:0000259" key="4">
    <source>
        <dbReference type="PROSITE" id="PS51406"/>
    </source>
</evidence>
<evidence type="ECO:0000313" key="6">
    <source>
        <dbReference type="Proteomes" id="UP001159427"/>
    </source>
</evidence>
<evidence type="ECO:0000256" key="1">
    <source>
        <dbReference type="ARBA" id="ARBA00023157"/>
    </source>
</evidence>
<keyword evidence="2" id="KW-0732">Signal</keyword>
<evidence type="ECO:0000256" key="2">
    <source>
        <dbReference type="SAM" id="SignalP"/>
    </source>
</evidence>
<evidence type="ECO:0000259" key="3">
    <source>
        <dbReference type="PROSITE" id="PS50948"/>
    </source>
</evidence>
<protein>
    <recommendedName>
        <fullName evidence="7">Fibrinogen C-terminal domain-containing protein</fullName>
    </recommendedName>
</protein>
<dbReference type="InterPro" id="IPR003609">
    <property type="entry name" value="Pan_app"/>
</dbReference>
<dbReference type="CDD" id="cd01099">
    <property type="entry name" value="PAN_AP_HGF"/>
    <property type="match status" value="1"/>
</dbReference>
<name>A0ABN8MMD2_9CNID</name>
<dbReference type="EMBL" id="CALNXI010000666">
    <property type="protein sequence ID" value="CAH3030934.1"/>
    <property type="molecule type" value="Genomic_DNA"/>
</dbReference>
<dbReference type="NCBIfam" id="NF040941">
    <property type="entry name" value="GGGWT_bact"/>
    <property type="match status" value="1"/>
</dbReference>
<dbReference type="PANTHER" id="PTHR16146">
    <property type="entry name" value="INTELECTIN"/>
    <property type="match status" value="1"/>
</dbReference>
<feature type="chain" id="PRO_5045280352" description="Fibrinogen C-terminal domain-containing protein" evidence="2">
    <location>
        <begin position="21"/>
        <end position="335"/>
    </location>
</feature>
<feature type="domain" description="Fibrinogen C-terminal" evidence="4">
    <location>
        <begin position="110"/>
        <end position="163"/>
    </location>
</feature>
<reference evidence="5 6" key="1">
    <citation type="submission" date="2022-05" db="EMBL/GenBank/DDBJ databases">
        <authorList>
            <consortium name="Genoscope - CEA"/>
            <person name="William W."/>
        </authorList>
    </citation>
    <scope>NUCLEOTIDE SEQUENCE [LARGE SCALE GENOMIC DNA]</scope>
</reference>
<organism evidence="5 6">
    <name type="scientific">Porites evermanni</name>
    <dbReference type="NCBI Taxonomy" id="104178"/>
    <lineage>
        <taxon>Eukaryota</taxon>
        <taxon>Metazoa</taxon>
        <taxon>Cnidaria</taxon>
        <taxon>Anthozoa</taxon>
        <taxon>Hexacorallia</taxon>
        <taxon>Scleractinia</taxon>
        <taxon>Fungiina</taxon>
        <taxon>Poritidae</taxon>
        <taxon>Porites</taxon>
    </lineage>
</organism>
<dbReference type="Proteomes" id="UP001159427">
    <property type="component" value="Unassembled WGS sequence"/>
</dbReference>
<feature type="domain" description="Apple" evidence="3">
    <location>
        <begin position="28"/>
        <end position="104"/>
    </location>
</feature>
<dbReference type="SMART" id="SM00473">
    <property type="entry name" value="PAN_AP"/>
    <property type="match status" value="1"/>
</dbReference>
<dbReference type="SUPFAM" id="SSF56496">
    <property type="entry name" value="Fibrinogen C-terminal domain-like"/>
    <property type="match status" value="1"/>
</dbReference>
<evidence type="ECO:0008006" key="7">
    <source>
        <dbReference type="Google" id="ProtNLM"/>
    </source>
</evidence>
<dbReference type="Pfam" id="PF00147">
    <property type="entry name" value="Fibrinogen_C"/>
    <property type="match status" value="1"/>
</dbReference>
<sequence length="335" mass="37847">MPMLWESILIFMVHATAVSSDQHRNELCKGNRDEFGFTLVGHDYKSSYADNVGRCFFLCSTDERCQSATFFWNTKECKMNRETKASRPADFVKNPSATYIENDFRAKKGSTSSTPGSSCKDILISGDAQGDGKYWIDPAISGDPFMVFCDMTTAGGGWLLVSRFVMKTHDSFLDSRVESNSYRTILPNFNSNKQFLFTNGFSQMKQDTGFTQIRFYCFKKTTGRVFHIMTNNDAKGSDVLTFFTSSDNQPAACGSFTRLADDNSTLAERCDRWGFPNYNTWGHTSHLSDLRLFDKPAVWRNTIRVWFAGDAAAEYDRDGDAGSLSLGDTWQVFVR</sequence>
<dbReference type="InterPro" id="IPR002181">
    <property type="entry name" value="Fibrinogen_a/b/g_C_dom"/>
</dbReference>
<keyword evidence="1" id="KW-1015">Disulfide bond</keyword>
<accession>A0ABN8MMD2</accession>
<dbReference type="Gene3D" id="2.60.120.1000">
    <property type="match status" value="1"/>
</dbReference>
<dbReference type="PROSITE" id="PS51406">
    <property type="entry name" value="FIBRINOGEN_C_2"/>
    <property type="match status" value="1"/>
</dbReference>
<proteinExistence type="predicted"/>
<comment type="caution">
    <text evidence="5">The sequence shown here is derived from an EMBL/GenBank/DDBJ whole genome shotgun (WGS) entry which is preliminary data.</text>
</comment>
<dbReference type="InterPro" id="IPR036056">
    <property type="entry name" value="Fibrinogen-like_C"/>
</dbReference>
<dbReference type="SUPFAM" id="SSF57414">
    <property type="entry name" value="Hairpin loop containing domain-like"/>
    <property type="match status" value="1"/>
</dbReference>
<evidence type="ECO:0000313" key="5">
    <source>
        <dbReference type="EMBL" id="CAH3030934.1"/>
    </source>
</evidence>
<feature type="signal peptide" evidence="2">
    <location>
        <begin position="1"/>
        <end position="20"/>
    </location>
</feature>
<keyword evidence="6" id="KW-1185">Reference proteome</keyword>
<gene>
    <name evidence="5" type="ORF">PEVE_00038734</name>
</gene>
<dbReference type="Pfam" id="PF00024">
    <property type="entry name" value="PAN_1"/>
    <property type="match status" value="1"/>
</dbReference>
<dbReference type="PANTHER" id="PTHR16146:SF46">
    <property type="entry name" value="INTELECTIN-1A-RELATED"/>
    <property type="match status" value="1"/>
</dbReference>
<dbReference type="Gene3D" id="3.50.4.10">
    <property type="entry name" value="Hepatocyte Growth Factor"/>
    <property type="match status" value="1"/>
</dbReference>
<dbReference type="PROSITE" id="PS50948">
    <property type="entry name" value="PAN"/>
    <property type="match status" value="1"/>
</dbReference>